<evidence type="ECO:0000313" key="8">
    <source>
        <dbReference type="Proteomes" id="UP000192775"/>
    </source>
</evidence>
<dbReference type="InterPro" id="IPR011701">
    <property type="entry name" value="MFS"/>
</dbReference>
<dbReference type="PROSITE" id="PS50850">
    <property type="entry name" value="MFS"/>
    <property type="match status" value="1"/>
</dbReference>
<keyword evidence="3" id="KW-1003">Cell membrane</keyword>
<evidence type="ECO:0000313" key="7">
    <source>
        <dbReference type="EMBL" id="ARJ04073.1"/>
    </source>
</evidence>
<dbReference type="GO" id="GO:0005886">
    <property type="term" value="C:plasma membrane"/>
    <property type="evidence" value="ECO:0007669"/>
    <property type="project" value="UniProtKB-SubCell"/>
</dbReference>
<name>A0A1X9LG19_9MICO</name>
<dbReference type="KEGG" id="cphy:B5808_01640"/>
<dbReference type="AlphaFoldDB" id="A0A1X9LG19"/>
<gene>
    <name evidence="7" type="ORF">B5808_01640</name>
</gene>
<comment type="subcellular location">
    <subcellularLocation>
        <location evidence="1">Cell membrane</location>
        <topology evidence="1">Multi-pass membrane protein</topology>
    </subcellularLocation>
</comment>
<dbReference type="SUPFAM" id="SSF103473">
    <property type="entry name" value="MFS general substrate transporter"/>
    <property type="match status" value="1"/>
</dbReference>
<keyword evidence="4" id="KW-0812">Transmembrane</keyword>
<dbReference type="EMBL" id="CP020715">
    <property type="protein sequence ID" value="ARJ04073.1"/>
    <property type="molecule type" value="Genomic_DNA"/>
</dbReference>
<dbReference type="Proteomes" id="UP000192775">
    <property type="component" value="Chromosome"/>
</dbReference>
<keyword evidence="6" id="KW-0472">Membrane</keyword>
<evidence type="ECO:0000256" key="5">
    <source>
        <dbReference type="ARBA" id="ARBA00022989"/>
    </source>
</evidence>
<evidence type="ECO:0000256" key="3">
    <source>
        <dbReference type="ARBA" id="ARBA00022475"/>
    </source>
</evidence>
<protein>
    <submittedName>
        <fullName evidence="7">Uncharacterized protein</fullName>
    </submittedName>
</protein>
<reference evidence="7 8" key="1">
    <citation type="submission" date="2017-04" db="EMBL/GenBank/DDBJ databases">
        <authorList>
            <person name="Afonso C.L."/>
            <person name="Miller P.J."/>
            <person name="Scott M.A."/>
            <person name="Spackman E."/>
            <person name="Goraichik I."/>
            <person name="Dimitrov K.M."/>
            <person name="Suarez D.L."/>
            <person name="Swayne D.E."/>
        </authorList>
    </citation>
    <scope>NUCLEOTIDE SEQUENCE [LARGE SCALE GENOMIC DNA]</scope>
    <source>
        <strain evidence="8">XA(T)</strain>
    </source>
</reference>
<dbReference type="PANTHER" id="PTHR23517">
    <property type="entry name" value="RESISTANCE PROTEIN MDTM, PUTATIVE-RELATED-RELATED"/>
    <property type="match status" value="1"/>
</dbReference>
<dbReference type="RefSeq" id="WP_085017885.1">
    <property type="nucleotide sequence ID" value="NZ_BMHD01000001.1"/>
</dbReference>
<dbReference type="STRING" id="1619308.B5808_01640"/>
<keyword evidence="2" id="KW-0813">Transport</keyword>
<evidence type="ECO:0000256" key="2">
    <source>
        <dbReference type="ARBA" id="ARBA00022448"/>
    </source>
</evidence>
<keyword evidence="5" id="KW-1133">Transmembrane helix</keyword>
<dbReference type="GO" id="GO:0022857">
    <property type="term" value="F:transmembrane transporter activity"/>
    <property type="evidence" value="ECO:0007669"/>
    <property type="project" value="InterPro"/>
</dbReference>
<accession>A0A1X9LG19</accession>
<keyword evidence="8" id="KW-1185">Reference proteome</keyword>
<dbReference type="InterPro" id="IPR020846">
    <property type="entry name" value="MFS_dom"/>
</dbReference>
<evidence type="ECO:0000256" key="4">
    <source>
        <dbReference type="ARBA" id="ARBA00022692"/>
    </source>
</evidence>
<dbReference type="Pfam" id="PF07690">
    <property type="entry name" value="MFS_1"/>
    <property type="match status" value="1"/>
</dbReference>
<organism evidence="7 8">
    <name type="scientific">Cnuibacter physcomitrellae</name>
    <dbReference type="NCBI Taxonomy" id="1619308"/>
    <lineage>
        <taxon>Bacteria</taxon>
        <taxon>Bacillati</taxon>
        <taxon>Actinomycetota</taxon>
        <taxon>Actinomycetes</taxon>
        <taxon>Micrococcales</taxon>
        <taxon>Microbacteriaceae</taxon>
        <taxon>Cnuibacter</taxon>
    </lineage>
</organism>
<dbReference type="InterPro" id="IPR036259">
    <property type="entry name" value="MFS_trans_sf"/>
</dbReference>
<dbReference type="InterPro" id="IPR050171">
    <property type="entry name" value="MFS_Transporters"/>
</dbReference>
<sequence>MSRLRLRSADIPSLEQTLVVCALIGAAQMTWGVVVPVLPLFADSYGIGVALLGVVLAAFGVGRILGNLPAGILVGRLPARTVVRVSALGLAAVTASTALAHDAVWLIVLRTATGVLGGATVTACFAVLLRGAPADARGRVVSLATVVQLSAADLGSLLGGAVLQLLGAGLVFPVAAVPLLLVLLWDLARPAGAYWARPVASAPEPVRDARDAAGAPGPARGRSAPGALVVGLIAVTFALFVARFAGEQGLIPVLAYGPGGLDPLGLGAALAAGTAASLIVLPLVGRWLDSGARAVPVLASAALAALGLIGVASTSEWWFAASVVAVSIGSSILGIVPGVVTAERFPPERVGVMVGVTRTAGDAGAALGPAVVFLVADVLDPGAGVLLLGALLLVAAVPFAVLLARPRRLSPGRGSVGA</sequence>
<proteinExistence type="predicted"/>
<evidence type="ECO:0000256" key="1">
    <source>
        <dbReference type="ARBA" id="ARBA00004651"/>
    </source>
</evidence>
<evidence type="ECO:0000256" key="6">
    <source>
        <dbReference type="ARBA" id="ARBA00023136"/>
    </source>
</evidence>
<dbReference type="Gene3D" id="1.20.1250.20">
    <property type="entry name" value="MFS general substrate transporter like domains"/>
    <property type="match status" value="1"/>
</dbReference>